<dbReference type="AlphaFoldDB" id="Q0HVR7"/>
<protein>
    <submittedName>
        <fullName evidence="1">Uncharacterized protein</fullName>
    </submittedName>
</protein>
<dbReference type="EMBL" id="CP000444">
    <property type="protein sequence ID" value="ABI42788.1"/>
    <property type="molecule type" value="Genomic_DNA"/>
</dbReference>
<reference evidence="1" key="1">
    <citation type="submission" date="2006-08" db="EMBL/GenBank/DDBJ databases">
        <title>Complete sequence of Chromosome1 of Shewanella sp. MR-7.</title>
        <authorList>
            <consortium name="US DOE Joint Genome Institute"/>
            <person name="Copeland A."/>
            <person name="Lucas S."/>
            <person name="Lapidus A."/>
            <person name="Barry K."/>
            <person name="Detter J.C."/>
            <person name="Glavina del Rio T."/>
            <person name="Hammon N."/>
            <person name="Israni S."/>
            <person name="Dalin E."/>
            <person name="Tice H."/>
            <person name="Pitluck S."/>
            <person name="Kiss H."/>
            <person name="Brettin T."/>
            <person name="Bruce D."/>
            <person name="Han C."/>
            <person name="Tapia R."/>
            <person name="Gilna P."/>
            <person name="Schmutz J."/>
            <person name="Larimer F."/>
            <person name="Land M."/>
            <person name="Hauser L."/>
            <person name="Kyrpides N."/>
            <person name="Mikhailova N."/>
            <person name="Nealson K."/>
            <person name="Konstantinidis K."/>
            <person name="Klappenbach J."/>
            <person name="Tiedje J."/>
            <person name="Richardson P."/>
        </authorList>
    </citation>
    <scope>NUCLEOTIDE SEQUENCE</scope>
    <source>
        <strain evidence="1">MR-7</strain>
    </source>
</reference>
<organism evidence="1">
    <name type="scientific">Shewanella sp. (strain MR-7)</name>
    <dbReference type="NCBI Taxonomy" id="60481"/>
    <lineage>
        <taxon>Bacteria</taxon>
        <taxon>Pseudomonadati</taxon>
        <taxon>Pseudomonadota</taxon>
        <taxon>Gammaproteobacteria</taxon>
        <taxon>Alteromonadales</taxon>
        <taxon>Shewanellaceae</taxon>
        <taxon>Shewanella</taxon>
    </lineage>
</organism>
<dbReference type="HOGENOM" id="CLU_3066156_0_0_6"/>
<name>Q0HVR7_SHESR</name>
<proteinExistence type="predicted"/>
<dbReference type="KEGG" id="shm:Shewmr7_1795"/>
<accession>Q0HVR7</accession>
<gene>
    <name evidence="1" type="ordered locus">Shewmr7_1795</name>
</gene>
<sequence length="52" mass="5944">MITKRRRGKSTAFSSFVRNASSREKRKFFAKVIEEATPKQKEVIAKANEIDG</sequence>
<evidence type="ECO:0000313" key="1">
    <source>
        <dbReference type="EMBL" id="ABI42788.1"/>
    </source>
</evidence>